<organism evidence="3 4">
    <name type="scientific">Thiovibrio frasassiensis</name>
    <dbReference type="NCBI Taxonomy" id="2984131"/>
    <lineage>
        <taxon>Bacteria</taxon>
        <taxon>Pseudomonadati</taxon>
        <taxon>Thermodesulfobacteriota</taxon>
        <taxon>Desulfobulbia</taxon>
        <taxon>Desulfobulbales</taxon>
        <taxon>Thiovibrionaceae</taxon>
        <taxon>Thiovibrio</taxon>
    </lineage>
</organism>
<comment type="caution">
    <text evidence="3">The sequence shown here is derived from an EMBL/GenBank/DDBJ whole genome shotgun (WGS) entry which is preliminary data.</text>
</comment>
<dbReference type="GO" id="GO:0006275">
    <property type="term" value="P:regulation of DNA replication"/>
    <property type="evidence" value="ECO:0007669"/>
    <property type="project" value="InterPro"/>
</dbReference>
<evidence type="ECO:0000313" key="3">
    <source>
        <dbReference type="EMBL" id="MDG4476270.1"/>
    </source>
</evidence>
<dbReference type="Pfam" id="PF01797">
    <property type="entry name" value="Y1_Tnp"/>
    <property type="match status" value="1"/>
</dbReference>
<dbReference type="InterPro" id="IPR002686">
    <property type="entry name" value="Transposase_17"/>
</dbReference>
<dbReference type="GO" id="GO:0005524">
    <property type="term" value="F:ATP binding"/>
    <property type="evidence" value="ECO:0007669"/>
    <property type="project" value="InterPro"/>
</dbReference>
<dbReference type="PANTHER" id="PTHR34322">
    <property type="entry name" value="TRANSPOSASE, Y1_TNP DOMAIN-CONTAINING"/>
    <property type="match status" value="1"/>
</dbReference>
<dbReference type="RefSeq" id="WP_307633240.1">
    <property type="nucleotide sequence ID" value="NZ_JAPHEH010000001.1"/>
</dbReference>
<dbReference type="Pfam" id="PF08299">
    <property type="entry name" value="Bac_DnaA_C"/>
    <property type="match status" value="1"/>
</dbReference>
<gene>
    <name evidence="3" type="ORF">OLX77_08890</name>
</gene>
<dbReference type="PANTHER" id="PTHR34322:SF2">
    <property type="entry name" value="TRANSPOSASE IS200-LIKE DOMAIN-CONTAINING PROTEIN"/>
    <property type="match status" value="1"/>
</dbReference>
<evidence type="ECO:0000259" key="2">
    <source>
        <dbReference type="SMART" id="SM01321"/>
    </source>
</evidence>
<sequence>MPRKARLDIPGLLQHVIVRGIERRKIFLDDNDRDVFLRRLSVLLEETETDCFAWALIPNHFHLLLRPNRIELKQFMRRLLTGYAINFNLLHRRSGHVFQNRYKSIACEEETYLLELIRYIHLNPLRAKLVSDYNELTNYPWCGHSVIMGKRQLPGQAVEPVLSHFGENLKRRRQKYRDFVQDGIAQGKRDELVGGGLRRSLKNQAVPEAGLYDERVLGSDVFVRALRKEQELHEKLMAGMLLPELRSLVARYYDLEKRGIEQRSQDEMVKAARDIFCYIAVRFLGHSGTEVGKVLRVKRSAVSHAVRRGELISSNEPELVGSIIDQD</sequence>
<feature type="domain" description="Transposase IS200-like" evidence="2">
    <location>
        <begin position="9"/>
        <end position="123"/>
    </location>
</feature>
<evidence type="ECO:0000313" key="4">
    <source>
        <dbReference type="Proteomes" id="UP001154240"/>
    </source>
</evidence>
<dbReference type="SUPFAM" id="SSF143422">
    <property type="entry name" value="Transposase IS200-like"/>
    <property type="match status" value="1"/>
</dbReference>
<reference evidence="3" key="1">
    <citation type="journal article" date="2022" name="bioRxiv">
        <title>Thiovibrio frasassiensisgen. nov., sp. nov., an autotrophic, elemental sulfur disproportionating bacterium isolated from sulfidic karst sediment, and proposal of Thiovibrionaceae fam. nov.</title>
        <authorList>
            <person name="Aronson H."/>
            <person name="Thomas C."/>
            <person name="Bhattacharyya M."/>
            <person name="Eckstein S."/>
            <person name="Jensen S."/>
            <person name="Barco R."/>
            <person name="Macalady J."/>
            <person name="Amend J."/>
        </authorList>
    </citation>
    <scope>NUCLEOTIDE SEQUENCE</scope>
    <source>
        <strain evidence="3">RS19-109</strain>
    </source>
</reference>
<keyword evidence="4" id="KW-1185">Reference proteome</keyword>
<dbReference type="Proteomes" id="UP001154240">
    <property type="component" value="Unassembled WGS sequence"/>
</dbReference>
<accession>A0A9X4RMD7</accession>
<dbReference type="EMBL" id="JAPHEH010000001">
    <property type="protein sequence ID" value="MDG4476270.1"/>
    <property type="molecule type" value="Genomic_DNA"/>
</dbReference>
<dbReference type="GO" id="GO:0006270">
    <property type="term" value="P:DNA replication initiation"/>
    <property type="evidence" value="ECO:0007669"/>
    <property type="project" value="InterPro"/>
</dbReference>
<evidence type="ECO:0000259" key="1">
    <source>
        <dbReference type="SMART" id="SM00760"/>
    </source>
</evidence>
<dbReference type="SMART" id="SM01321">
    <property type="entry name" value="Y1_Tnp"/>
    <property type="match status" value="1"/>
</dbReference>
<dbReference type="SUPFAM" id="SSF48295">
    <property type="entry name" value="TrpR-like"/>
    <property type="match status" value="1"/>
</dbReference>
<dbReference type="SMART" id="SM00760">
    <property type="entry name" value="Bac_DnaA_C"/>
    <property type="match status" value="1"/>
</dbReference>
<protein>
    <submittedName>
        <fullName evidence="3">Transposase</fullName>
    </submittedName>
</protein>
<dbReference type="InterPro" id="IPR036515">
    <property type="entry name" value="Transposase_17_sf"/>
</dbReference>
<dbReference type="GO" id="GO:0006313">
    <property type="term" value="P:DNA transposition"/>
    <property type="evidence" value="ECO:0007669"/>
    <property type="project" value="InterPro"/>
</dbReference>
<reference evidence="3" key="2">
    <citation type="submission" date="2022-10" db="EMBL/GenBank/DDBJ databases">
        <authorList>
            <person name="Aronson H.S."/>
        </authorList>
    </citation>
    <scope>NUCLEOTIDE SEQUENCE</scope>
    <source>
        <strain evidence="3">RS19-109</strain>
    </source>
</reference>
<dbReference type="Gene3D" id="1.10.1750.10">
    <property type="match status" value="1"/>
</dbReference>
<dbReference type="Gene3D" id="3.30.70.1290">
    <property type="entry name" value="Transposase IS200-like"/>
    <property type="match status" value="1"/>
</dbReference>
<feature type="domain" description="Chromosomal replication initiator DnaA C-terminal" evidence="1">
    <location>
        <begin position="241"/>
        <end position="309"/>
    </location>
</feature>
<dbReference type="GO" id="GO:0043565">
    <property type="term" value="F:sequence-specific DNA binding"/>
    <property type="evidence" value="ECO:0007669"/>
    <property type="project" value="InterPro"/>
</dbReference>
<proteinExistence type="predicted"/>
<dbReference type="AlphaFoldDB" id="A0A9X4RMD7"/>
<name>A0A9X4RMD7_9BACT</name>
<dbReference type="InterPro" id="IPR013159">
    <property type="entry name" value="DnaA_C"/>
</dbReference>
<dbReference type="InterPro" id="IPR010921">
    <property type="entry name" value="Trp_repressor/repl_initiator"/>
</dbReference>
<dbReference type="GO" id="GO:0004803">
    <property type="term" value="F:transposase activity"/>
    <property type="evidence" value="ECO:0007669"/>
    <property type="project" value="InterPro"/>
</dbReference>